<keyword evidence="2" id="KW-1185">Reference proteome</keyword>
<proteinExistence type="predicted"/>
<evidence type="ECO:0000313" key="1">
    <source>
        <dbReference type="EMBL" id="KAK8989776.1"/>
    </source>
</evidence>
<sequence>MWMIKVLALKAQGEVGLMWSKGTWSHDPLILMASGDAKYNEELGKLASTQVILSLDKCIEVRDKPRRWIFGGFESMMLIELNFSAASDISGGLVSMWDKSIPHLCTIPGLRKNTIKCILDFGR</sequence>
<organism evidence="1 2">
    <name type="scientific">Hibiscus sabdariffa</name>
    <name type="common">roselle</name>
    <dbReference type="NCBI Taxonomy" id="183260"/>
    <lineage>
        <taxon>Eukaryota</taxon>
        <taxon>Viridiplantae</taxon>
        <taxon>Streptophyta</taxon>
        <taxon>Embryophyta</taxon>
        <taxon>Tracheophyta</taxon>
        <taxon>Spermatophyta</taxon>
        <taxon>Magnoliopsida</taxon>
        <taxon>eudicotyledons</taxon>
        <taxon>Gunneridae</taxon>
        <taxon>Pentapetalae</taxon>
        <taxon>rosids</taxon>
        <taxon>malvids</taxon>
        <taxon>Malvales</taxon>
        <taxon>Malvaceae</taxon>
        <taxon>Malvoideae</taxon>
        <taxon>Hibiscus</taxon>
    </lineage>
</organism>
<reference evidence="1 2" key="1">
    <citation type="journal article" date="2024" name="G3 (Bethesda)">
        <title>Genome assembly of Hibiscus sabdariffa L. provides insights into metabolisms of medicinal natural products.</title>
        <authorList>
            <person name="Kim T."/>
        </authorList>
    </citation>
    <scope>NUCLEOTIDE SEQUENCE [LARGE SCALE GENOMIC DNA]</scope>
    <source>
        <strain evidence="1">TK-2024</strain>
        <tissue evidence="1">Old leaves</tissue>
    </source>
</reference>
<accession>A0ABR2PNC9</accession>
<dbReference type="Proteomes" id="UP001396334">
    <property type="component" value="Unassembled WGS sequence"/>
</dbReference>
<name>A0ABR2PNC9_9ROSI</name>
<comment type="caution">
    <text evidence="1">The sequence shown here is derived from an EMBL/GenBank/DDBJ whole genome shotgun (WGS) entry which is preliminary data.</text>
</comment>
<dbReference type="EMBL" id="JBBPBN010000056">
    <property type="protein sequence ID" value="KAK8989776.1"/>
    <property type="molecule type" value="Genomic_DNA"/>
</dbReference>
<evidence type="ECO:0000313" key="2">
    <source>
        <dbReference type="Proteomes" id="UP001396334"/>
    </source>
</evidence>
<protein>
    <submittedName>
        <fullName evidence="1">Uncharacterized protein</fullName>
    </submittedName>
</protein>
<gene>
    <name evidence="1" type="ORF">V6N11_064192</name>
</gene>